<evidence type="ECO:0000313" key="2">
    <source>
        <dbReference type="EMBL" id="QHU16030.1"/>
    </source>
</evidence>
<reference evidence="2" key="1">
    <citation type="journal article" date="2020" name="Nature">
        <title>Giant virus diversity and host interactions through global metagenomics.</title>
        <authorList>
            <person name="Schulz F."/>
            <person name="Roux S."/>
            <person name="Paez-Espino D."/>
            <person name="Jungbluth S."/>
            <person name="Walsh D.A."/>
            <person name="Denef V.J."/>
            <person name="McMahon K.D."/>
            <person name="Konstantinidis K.T."/>
            <person name="Eloe-Fadrosh E.A."/>
            <person name="Kyrpides N.C."/>
            <person name="Woyke T."/>
        </authorList>
    </citation>
    <scope>NUCLEOTIDE SEQUENCE</scope>
    <source>
        <strain evidence="2">GVMAG-S-3300010158-109</strain>
    </source>
</reference>
<proteinExistence type="predicted"/>
<feature type="compositionally biased region" description="Basic residues" evidence="1">
    <location>
        <begin position="51"/>
        <end position="78"/>
    </location>
</feature>
<protein>
    <submittedName>
        <fullName evidence="2">Uncharacterized protein</fullName>
    </submittedName>
</protein>
<dbReference type="EMBL" id="MN740873">
    <property type="protein sequence ID" value="QHU16030.1"/>
    <property type="molecule type" value="Genomic_DNA"/>
</dbReference>
<sequence length="78" mass="8781">MVHCKCKTNDGSLCKHPRNPSSDHGYCTQHHKKDKMRCVSLARKSIGYNSPKKRPTFPRGSKRKSAKKSAKKSPKKSA</sequence>
<evidence type="ECO:0000256" key="1">
    <source>
        <dbReference type="SAM" id="MobiDB-lite"/>
    </source>
</evidence>
<feature type="region of interest" description="Disordered" evidence="1">
    <location>
        <begin position="42"/>
        <end position="78"/>
    </location>
</feature>
<organism evidence="2">
    <name type="scientific">viral metagenome</name>
    <dbReference type="NCBI Taxonomy" id="1070528"/>
    <lineage>
        <taxon>unclassified sequences</taxon>
        <taxon>metagenomes</taxon>
        <taxon>organismal metagenomes</taxon>
    </lineage>
</organism>
<name>A0A6C0KH70_9ZZZZ</name>
<accession>A0A6C0KH70</accession>
<dbReference type="AlphaFoldDB" id="A0A6C0KH70"/>